<gene>
    <name evidence="1" type="ORF">CEXT_813521</name>
</gene>
<evidence type="ECO:0000313" key="2">
    <source>
        <dbReference type="Proteomes" id="UP001054945"/>
    </source>
</evidence>
<name>A0AAV4U0K4_CAEEX</name>
<dbReference type="AlphaFoldDB" id="A0AAV4U0K4"/>
<sequence>MPCYKTFQIYKKRCAYSAIKLATLKQTSLKDDLWGASPSRLLPSLPDPNEGHSNLLICHKLILVHRRGKLCCGLML</sequence>
<organism evidence="1 2">
    <name type="scientific">Caerostris extrusa</name>
    <name type="common">Bark spider</name>
    <name type="synonym">Caerostris bankana</name>
    <dbReference type="NCBI Taxonomy" id="172846"/>
    <lineage>
        <taxon>Eukaryota</taxon>
        <taxon>Metazoa</taxon>
        <taxon>Ecdysozoa</taxon>
        <taxon>Arthropoda</taxon>
        <taxon>Chelicerata</taxon>
        <taxon>Arachnida</taxon>
        <taxon>Araneae</taxon>
        <taxon>Araneomorphae</taxon>
        <taxon>Entelegynae</taxon>
        <taxon>Araneoidea</taxon>
        <taxon>Araneidae</taxon>
        <taxon>Caerostris</taxon>
    </lineage>
</organism>
<comment type="caution">
    <text evidence="1">The sequence shown here is derived from an EMBL/GenBank/DDBJ whole genome shotgun (WGS) entry which is preliminary data.</text>
</comment>
<evidence type="ECO:0000313" key="1">
    <source>
        <dbReference type="EMBL" id="GIY51277.1"/>
    </source>
</evidence>
<reference evidence="1 2" key="1">
    <citation type="submission" date="2021-06" db="EMBL/GenBank/DDBJ databases">
        <title>Caerostris extrusa draft genome.</title>
        <authorList>
            <person name="Kono N."/>
            <person name="Arakawa K."/>
        </authorList>
    </citation>
    <scope>NUCLEOTIDE SEQUENCE [LARGE SCALE GENOMIC DNA]</scope>
</reference>
<accession>A0AAV4U0K4</accession>
<dbReference type="Proteomes" id="UP001054945">
    <property type="component" value="Unassembled WGS sequence"/>
</dbReference>
<keyword evidence="2" id="KW-1185">Reference proteome</keyword>
<dbReference type="EMBL" id="BPLR01012086">
    <property type="protein sequence ID" value="GIY51277.1"/>
    <property type="molecule type" value="Genomic_DNA"/>
</dbReference>
<protein>
    <submittedName>
        <fullName evidence="1">Uncharacterized protein</fullName>
    </submittedName>
</protein>
<proteinExistence type="predicted"/>